<dbReference type="PRINTS" id="PR00080">
    <property type="entry name" value="SDRFAMILY"/>
</dbReference>
<gene>
    <name evidence="5" type="ORF">RGQ30_20980</name>
</gene>
<dbReference type="PANTHER" id="PTHR44196:SF1">
    <property type="entry name" value="DEHYDROGENASE_REDUCTASE SDR FAMILY MEMBER 7B"/>
    <property type="match status" value="1"/>
</dbReference>
<dbReference type="PROSITE" id="PS00061">
    <property type="entry name" value="ADH_SHORT"/>
    <property type="match status" value="1"/>
</dbReference>
<proteinExistence type="inferred from homology"/>
<dbReference type="KEGG" id="lto:RGQ30_20980"/>
<evidence type="ECO:0000256" key="3">
    <source>
        <dbReference type="RuleBase" id="RU000363"/>
    </source>
</evidence>
<dbReference type="InterPro" id="IPR002347">
    <property type="entry name" value="SDR_fam"/>
</dbReference>
<dbReference type="RefSeq" id="WP_130555943.1">
    <property type="nucleotide sequence ID" value="NZ_AP028947.1"/>
</dbReference>
<organism evidence="5 6">
    <name type="scientific">Limnobacter thiooxidans</name>
    <dbReference type="NCBI Taxonomy" id="131080"/>
    <lineage>
        <taxon>Bacteria</taxon>
        <taxon>Pseudomonadati</taxon>
        <taxon>Pseudomonadota</taxon>
        <taxon>Betaproteobacteria</taxon>
        <taxon>Burkholderiales</taxon>
        <taxon>Burkholderiaceae</taxon>
        <taxon>Limnobacter</taxon>
    </lineage>
</organism>
<accession>A0AA86IZI2</accession>
<dbReference type="InterPro" id="IPR020904">
    <property type="entry name" value="Sc_DH/Rdtase_CS"/>
</dbReference>
<dbReference type="PANTHER" id="PTHR44196">
    <property type="entry name" value="DEHYDROGENASE/REDUCTASE SDR FAMILY MEMBER 7B"/>
    <property type="match status" value="1"/>
</dbReference>
<evidence type="ECO:0000256" key="1">
    <source>
        <dbReference type="ARBA" id="ARBA00006484"/>
    </source>
</evidence>
<keyword evidence="2" id="KW-0560">Oxidoreductase</keyword>
<dbReference type="NCBIfam" id="NF006565">
    <property type="entry name" value="PRK09072.1"/>
    <property type="match status" value="1"/>
</dbReference>
<dbReference type="Proteomes" id="UP001329151">
    <property type="component" value="Chromosome"/>
</dbReference>
<dbReference type="InterPro" id="IPR036291">
    <property type="entry name" value="NAD(P)-bd_dom_sf"/>
</dbReference>
<feature type="domain" description="Ketoreductase" evidence="4">
    <location>
        <begin position="8"/>
        <end position="200"/>
    </location>
</feature>
<dbReference type="GO" id="GO:0016020">
    <property type="term" value="C:membrane"/>
    <property type="evidence" value="ECO:0007669"/>
    <property type="project" value="TreeGrafter"/>
</dbReference>
<evidence type="ECO:0000259" key="4">
    <source>
        <dbReference type="SMART" id="SM00822"/>
    </source>
</evidence>
<dbReference type="GO" id="GO:0016491">
    <property type="term" value="F:oxidoreductase activity"/>
    <property type="evidence" value="ECO:0007669"/>
    <property type="project" value="UniProtKB-KW"/>
</dbReference>
<evidence type="ECO:0000256" key="2">
    <source>
        <dbReference type="ARBA" id="ARBA00023002"/>
    </source>
</evidence>
<evidence type="ECO:0000313" key="5">
    <source>
        <dbReference type="EMBL" id="BET26597.1"/>
    </source>
</evidence>
<dbReference type="InterPro" id="IPR057326">
    <property type="entry name" value="KR_dom"/>
</dbReference>
<keyword evidence="6" id="KW-1185">Reference proteome</keyword>
<dbReference type="PRINTS" id="PR00081">
    <property type="entry name" value="GDHRDH"/>
</dbReference>
<reference evidence="5 6" key="1">
    <citation type="submission" date="2023-10" db="EMBL/GenBank/DDBJ databases">
        <title>Complete Genome Sequence of Limnobacter thiooxidans CS-K2T, Isolated from freshwater lake sediments in Bavaria, Germany.</title>
        <authorList>
            <person name="Naruki M."/>
            <person name="Watanabe A."/>
            <person name="Warashina T."/>
            <person name="Morita T."/>
            <person name="Arakawa K."/>
        </authorList>
    </citation>
    <scope>NUCLEOTIDE SEQUENCE [LARGE SCALE GENOMIC DNA]</scope>
    <source>
        <strain evidence="5 6">CS-K2</strain>
    </source>
</reference>
<dbReference type="SUPFAM" id="SSF51735">
    <property type="entry name" value="NAD(P)-binding Rossmann-fold domains"/>
    <property type="match status" value="1"/>
</dbReference>
<dbReference type="Gene3D" id="3.40.50.720">
    <property type="entry name" value="NAD(P)-binding Rossmann-like Domain"/>
    <property type="match status" value="1"/>
</dbReference>
<comment type="similarity">
    <text evidence="1 3">Belongs to the short-chain dehydrogenases/reductases (SDR) family.</text>
</comment>
<dbReference type="AlphaFoldDB" id="A0AA86IZI2"/>
<sequence>MSQLNAYRTILTGATGGIGRAMALQLARHSESLLLLGRNASALNQIRMELLKEFPELSVVCLSGDLLDTQYRREIASYAQEAQINLLVNNAGINHFGSVNASDASAQTEIIETNLLAPMHLTKVLLPALLSQDKAQIIQVGSIFGYIGYPGNAAYCASKFGLRGYAQALARELSHTSLKVKYLAPRATATAINKGAVEELNTELGVSTDTPEFVATQLIKLLQSDRFDMKLGFPERLFVFLNQLFPRINDNAIHKQLPTIERYWSAP</sequence>
<dbReference type="CDD" id="cd05233">
    <property type="entry name" value="SDR_c"/>
    <property type="match status" value="1"/>
</dbReference>
<dbReference type="Pfam" id="PF00106">
    <property type="entry name" value="adh_short"/>
    <property type="match status" value="1"/>
</dbReference>
<dbReference type="EMBL" id="AP028947">
    <property type="protein sequence ID" value="BET26597.1"/>
    <property type="molecule type" value="Genomic_DNA"/>
</dbReference>
<protein>
    <submittedName>
        <fullName evidence="5">SDR family oxidoreductase</fullName>
    </submittedName>
</protein>
<dbReference type="SMART" id="SM00822">
    <property type="entry name" value="PKS_KR"/>
    <property type="match status" value="1"/>
</dbReference>
<name>A0AA86IZI2_9BURK</name>
<evidence type="ECO:0000313" key="6">
    <source>
        <dbReference type="Proteomes" id="UP001329151"/>
    </source>
</evidence>